<keyword evidence="7" id="KW-0732">Signal</keyword>
<gene>
    <name evidence="9" type="ORF">N2K95_10400</name>
</gene>
<feature type="domain" description="Beta-lactamase-related" evidence="8">
    <location>
        <begin position="56"/>
        <end position="362"/>
    </location>
</feature>
<dbReference type="SUPFAM" id="SSF56601">
    <property type="entry name" value="beta-lactamase/transpeptidase-like"/>
    <property type="match status" value="1"/>
</dbReference>
<dbReference type="InterPro" id="IPR050491">
    <property type="entry name" value="AmpC-like"/>
</dbReference>
<dbReference type="PROSITE" id="PS00336">
    <property type="entry name" value="BETA_LACTAMASE_C"/>
    <property type="match status" value="1"/>
</dbReference>
<dbReference type="PANTHER" id="PTHR46825">
    <property type="entry name" value="D-ALANYL-D-ALANINE-CARBOXYPEPTIDASE/ENDOPEPTIDASE AMPH"/>
    <property type="match status" value="1"/>
</dbReference>
<dbReference type="InterPro" id="IPR012338">
    <property type="entry name" value="Beta-lactam/transpept-like"/>
</dbReference>
<dbReference type="EC" id="3.5.2.6" evidence="5"/>
<evidence type="ECO:0000313" key="9">
    <source>
        <dbReference type="EMBL" id="UWX96091.1"/>
    </source>
</evidence>
<dbReference type="Gene3D" id="3.40.710.10">
    <property type="entry name" value="DD-peptidase/beta-lactamase superfamily"/>
    <property type="match status" value="1"/>
</dbReference>
<dbReference type="Pfam" id="PF00144">
    <property type="entry name" value="Beta-lactamase"/>
    <property type="match status" value="1"/>
</dbReference>
<feature type="compositionally biased region" description="Gly residues" evidence="6">
    <location>
        <begin position="293"/>
        <end position="308"/>
    </location>
</feature>
<name>A0ABY5YPC1_9MICC</name>
<dbReference type="RefSeq" id="WP_260651501.1">
    <property type="nucleotide sequence ID" value="NZ_CP104275.1"/>
</dbReference>
<keyword evidence="3 5" id="KW-0378">Hydrolase</keyword>
<organism evidence="9 10">
    <name type="scientific">Arthrobacter zhaoxinii</name>
    <dbReference type="NCBI Taxonomy" id="2964616"/>
    <lineage>
        <taxon>Bacteria</taxon>
        <taxon>Bacillati</taxon>
        <taxon>Actinomycetota</taxon>
        <taxon>Actinomycetes</taxon>
        <taxon>Micrococcales</taxon>
        <taxon>Micrococcaceae</taxon>
        <taxon>Arthrobacter</taxon>
    </lineage>
</organism>
<feature type="chain" id="PRO_5045150389" description="Beta-lactamase" evidence="7">
    <location>
        <begin position="25"/>
        <end position="372"/>
    </location>
</feature>
<sequence length="372" mass="38097">MNKRRRITVAALSASAVLACGLLAAPWAPRLSTQVSGDAALAETVRPLLQKPADKLSVAYLEDGTVRIAGFGADERTEFEIGSVSKTFTAALLADAVERGEVTLETTVAEILGPDLKDPEAEIGTVTLAELASHRSGLPRLATDPGALVSSFLNSALRRDPYTAPPAEVIEHAQSASLGGRGTVAYSNLGYAFLGQLLAKEAGMDYADLLQERILEPLGMKDTYVPVTAGNLRPDAPTGRAASGLPHAAWTAGGGAPMGGIRSTAADMSLYLQALLAETAPGSAALEPRWDTGEGGGDGGEGGGGGDEQVGLAWFTQVSSSTGRAATWHNGQTGGFSAMVAMDREAGTAVLILSSVAAGQEEAALALLKEGL</sequence>
<feature type="region of interest" description="Disordered" evidence="6">
    <location>
        <begin position="283"/>
        <end position="309"/>
    </location>
</feature>
<dbReference type="PANTHER" id="PTHR46825:SF9">
    <property type="entry name" value="BETA-LACTAMASE-RELATED DOMAIN-CONTAINING PROTEIN"/>
    <property type="match status" value="1"/>
</dbReference>
<dbReference type="PROSITE" id="PS51257">
    <property type="entry name" value="PROKAR_LIPOPROTEIN"/>
    <property type="match status" value="1"/>
</dbReference>
<evidence type="ECO:0000256" key="4">
    <source>
        <dbReference type="ARBA" id="ARBA00023251"/>
    </source>
</evidence>
<evidence type="ECO:0000256" key="2">
    <source>
        <dbReference type="ARBA" id="ARBA00007840"/>
    </source>
</evidence>
<evidence type="ECO:0000313" key="10">
    <source>
        <dbReference type="Proteomes" id="UP001059859"/>
    </source>
</evidence>
<dbReference type="Proteomes" id="UP001059859">
    <property type="component" value="Chromosome"/>
</dbReference>
<protein>
    <recommendedName>
        <fullName evidence="5">Beta-lactamase</fullName>
        <ecNumber evidence="5">3.5.2.6</ecNumber>
    </recommendedName>
</protein>
<accession>A0ABY5YPC1</accession>
<evidence type="ECO:0000256" key="6">
    <source>
        <dbReference type="SAM" id="MobiDB-lite"/>
    </source>
</evidence>
<dbReference type="InterPro" id="IPR001586">
    <property type="entry name" value="Beta-lactam_class-C_AS"/>
</dbReference>
<reference evidence="9" key="1">
    <citation type="submission" date="2022-09" db="EMBL/GenBank/DDBJ databases">
        <title>Novel species in genus Arthrobacter.</title>
        <authorList>
            <person name="Liu Y."/>
        </authorList>
    </citation>
    <scope>NUCLEOTIDE SEQUENCE</scope>
    <source>
        <strain evidence="9">Zg-Y815</strain>
    </source>
</reference>
<feature type="signal peptide" evidence="7">
    <location>
        <begin position="1"/>
        <end position="24"/>
    </location>
</feature>
<evidence type="ECO:0000256" key="3">
    <source>
        <dbReference type="ARBA" id="ARBA00022801"/>
    </source>
</evidence>
<comment type="catalytic activity">
    <reaction evidence="1 5">
        <text>a beta-lactam + H2O = a substituted beta-amino acid</text>
        <dbReference type="Rhea" id="RHEA:20401"/>
        <dbReference type="ChEBI" id="CHEBI:15377"/>
        <dbReference type="ChEBI" id="CHEBI:35627"/>
        <dbReference type="ChEBI" id="CHEBI:140347"/>
        <dbReference type="EC" id="3.5.2.6"/>
    </reaction>
</comment>
<keyword evidence="4 5" id="KW-0046">Antibiotic resistance</keyword>
<keyword evidence="10" id="KW-1185">Reference proteome</keyword>
<dbReference type="EMBL" id="CP104275">
    <property type="protein sequence ID" value="UWX96091.1"/>
    <property type="molecule type" value="Genomic_DNA"/>
</dbReference>
<comment type="similarity">
    <text evidence="2 5">Belongs to the class-C beta-lactamase family.</text>
</comment>
<proteinExistence type="inferred from homology"/>
<evidence type="ECO:0000256" key="7">
    <source>
        <dbReference type="SAM" id="SignalP"/>
    </source>
</evidence>
<dbReference type="InterPro" id="IPR001466">
    <property type="entry name" value="Beta-lactam-related"/>
</dbReference>
<evidence type="ECO:0000256" key="5">
    <source>
        <dbReference type="RuleBase" id="RU361140"/>
    </source>
</evidence>
<evidence type="ECO:0000259" key="8">
    <source>
        <dbReference type="Pfam" id="PF00144"/>
    </source>
</evidence>
<evidence type="ECO:0000256" key="1">
    <source>
        <dbReference type="ARBA" id="ARBA00001526"/>
    </source>
</evidence>